<dbReference type="Proteomes" id="UP000046067">
    <property type="component" value="Unassembled WGS sequence"/>
</dbReference>
<evidence type="ECO:0000313" key="1">
    <source>
        <dbReference type="EMBL" id="CSC31808.1"/>
    </source>
</evidence>
<dbReference type="EMBL" id="CWQJ01000014">
    <property type="protein sequence ID" value="CSC31808.1"/>
    <property type="molecule type" value="Genomic_DNA"/>
</dbReference>
<gene>
    <name evidence="1" type="ORF">ERS013201_02322</name>
</gene>
<accession>A0A655Y8U1</accession>
<proteinExistence type="predicted"/>
<protein>
    <submittedName>
        <fullName evidence="1">Uncharacterized protein</fullName>
    </submittedName>
</protein>
<dbReference type="AlphaFoldDB" id="A0A655Y8U1"/>
<name>A0A655Y8U1_VIBCL</name>
<sequence length="110" mass="11880">MTAIGTFFSGFSTASALAHADSKPKKAHNVIAIEPPSAWKNGKPCGFHAARYKSKSNQYQPMMDTPITGIMMPQTVTLETWPVMRAPPKLATVATHNTKIVAIQVSIGVR</sequence>
<reference evidence="1 2" key="1">
    <citation type="submission" date="2015-07" db="EMBL/GenBank/DDBJ databases">
        <authorList>
            <consortium name="Pathogen Informatics"/>
        </authorList>
    </citation>
    <scope>NUCLEOTIDE SEQUENCE [LARGE SCALE GENOMIC DNA]</scope>
    <source>
        <strain evidence="1 2">A325</strain>
    </source>
</reference>
<organism evidence="1 2">
    <name type="scientific">Vibrio cholerae</name>
    <dbReference type="NCBI Taxonomy" id="666"/>
    <lineage>
        <taxon>Bacteria</taxon>
        <taxon>Pseudomonadati</taxon>
        <taxon>Pseudomonadota</taxon>
        <taxon>Gammaproteobacteria</taxon>
        <taxon>Vibrionales</taxon>
        <taxon>Vibrionaceae</taxon>
        <taxon>Vibrio</taxon>
    </lineage>
</organism>
<evidence type="ECO:0000313" key="2">
    <source>
        <dbReference type="Proteomes" id="UP000046067"/>
    </source>
</evidence>